<accession>A0A919J937</accession>
<dbReference type="Proteomes" id="UP000598174">
    <property type="component" value="Unassembled WGS sequence"/>
</dbReference>
<protein>
    <submittedName>
        <fullName evidence="1">Uncharacterized protein</fullName>
    </submittedName>
</protein>
<organism evidence="1 2">
    <name type="scientific">Paractinoplanes ferrugineus</name>
    <dbReference type="NCBI Taxonomy" id="113564"/>
    <lineage>
        <taxon>Bacteria</taxon>
        <taxon>Bacillati</taxon>
        <taxon>Actinomycetota</taxon>
        <taxon>Actinomycetes</taxon>
        <taxon>Micromonosporales</taxon>
        <taxon>Micromonosporaceae</taxon>
        <taxon>Paractinoplanes</taxon>
    </lineage>
</organism>
<proteinExistence type="predicted"/>
<evidence type="ECO:0000313" key="2">
    <source>
        <dbReference type="Proteomes" id="UP000598174"/>
    </source>
</evidence>
<sequence length="129" mass="14049">MGILVGVMWPSGEFPHNSWALGLFDEILHSAHATMPVVELIGGGIAAEARCHLVLPEEDKRPHDDPAAVVIGRASAFADRVAELCGIEDDLAGQWSRQVEQSEPARFEAALRDIVRRLEGWPGHFEGST</sequence>
<evidence type="ECO:0000313" key="1">
    <source>
        <dbReference type="EMBL" id="GIE14949.1"/>
    </source>
</evidence>
<name>A0A919J937_9ACTN</name>
<dbReference type="AlphaFoldDB" id="A0A919J937"/>
<reference evidence="1" key="1">
    <citation type="submission" date="2021-01" db="EMBL/GenBank/DDBJ databases">
        <title>Whole genome shotgun sequence of Actinoplanes ferrugineus NBRC 15555.</title>
        <authorList>
            <person name="Komaki H."/>
            <person name="Tamura T."/>
        </authorList>
    </citation>
    <scope>NUCLEOTIDE SEQUENCE</scope>
    <source>
        <strain evidence="1">NBRC 15555</strain>
    </source>
</reference>
<gene>
    <name evidence="1" type="ORF">Afe05nite_67890</name>
</gene>
<dbReference type="EMBL" id="BOMM01000059">
    <property type="protein sequence ID" value="GIE14949.1"/>
    <property type="molecule type" value="Genomic_DNA"/>
</dbReference>
<comment type="caution">
    <text evidence="1">The sequence shown here is derived from an EMBL/GenBank/DDBJ whole genome shotgun (WGS) entry which is preliminary data.</text>
</comment>
<keyword evidence="2" id="KW-1185">Reference proteome</keyword>